<dbReference type="PANTHER" id="PTHR42756">
    <property type="entry name" value="TRANSCRIPTIONAL REGULATOR, MARR"/>
    <property type="match status" value="1"/>
</dbReference>
<dbReference type="Proteomes" id="UP000237798">
    <property type="component" value="Unassembled WGS sequence"/>
</dbReference>
<keyword evidence="3" id="KW-0804">Transcription</keyword>
<dbReference type="OrthoDB" id="5461037at2"/>
<keyword evidence="2 5" id="KW-0238">DNA-binding</keyword>
<dbReference type="EMBL" id="PVXP01000014">
    <property type="protein sequence ID" value="PRR85651.1"/>
    <property type="molecule type" value="Genomic_DNA"/>
</dbReference>
<dbReference type="RefSeq" id="WP_106008974.1">
    <property type="nucleotide sequence ID" value="NZ_JALCPJ010000008.1"/>
</dbReference>
<keyword evidence="1" id="KW-0805">Transcription regulation</keyword>
<dbReference type="SUPFAM" id="SSF46785">
    <property type="entry name" value="Winged helix' DNA-binding domain"/>
    <property type="match status" value="1"/>
</dbReference>
<gene>
    <name evidence="5" type="ORF">CLLU_14060</name>
</gene>
<dbReference type="Pfam" id="PF01047">
    <property type="entry name" value="MarR"/>
    <property type="match status" value="1"/>
</dbReference>
<name>A0A2T0BP46_9CLOT</name>
<evidence type="ECO:0000256" key="3">
    <source>
        <dbReference type="ARBA" id="ARBA00023163"/>
    </source>
</evidence>
<evidence type="ECO:0000256" key="2">
    <source>
        <dbReference type="ARBA" id="ARBA00023125"/>
    </source>
</evidence>
<dbReference type="GO" id="GO:0003677">
    <property type="term" value="F:DNA binding"/>
    <property type="evidence" value="ECO:0007669"/>
    <property type="project" value="UniProtKB-KW"/>
</dbReference>
<reference evidence="5 6" key="1">
    <citation type="submission" date="2018-03" db="EMBL/GenBank/DDBJ databases">
        <title>Genome sequence of Clostridium luticellarii DSM 29923.</title>
        <authorList>
            <person name="Poehlein A."/>
            <person name="Daniel R."/>
        </authorList>
    </citation>
    <scope>NUCLEOTIDE SEQUENCE [LARGE SCALE GENOMIC DNA]</scope>
    <source>
        <strain evidence="5 6">DSM 29923</strain>
    </source>
</reference>
<dbReference type="Gene3D" id="1.10.10.10">
    <property type="entry name" value="Winged helix-like DNA-binding domain superfamily/Winged helix DNA-binding domain"/>
    <property type="match status" value="1"/>
</dbReference>
<sequence>MNKGINVVNELLVDLFNDILVIEQKSLQCSVFRDLSITEIHTIEAIGMYKPRTMTEVACQLDITIGTLTTAINHLVRKQYVIRERSNQDRRIVYIRLTKKGKLAFRVHQKFHSDMVKETINGLTEQEEKILVQSLEKLNNFFKSKYNLKAGLKEKNNEQS</sequence>
<feature type="domain" description="HTH marR-type" evidence="4">
    <location>
        <begin position="1"/>
        <end position="140"/>
    </location>
</feature>
<dbReference type="GO" id="GO:0003700">
    <property type="term" value="F:DNA-binding transcription factor activity"/>
    <property type="evidence" value="ECO:0007669"/>
    <property type="project" value="InterPro"/>
</dbReference>
<dbReference type="InterPro" id="IPR000835">
    <property type="entry name" value="HTH_MarR-typ"/>
</dbReference>
<evidence type="ECO:0000256" key="1">
    <source>
        <dbReference type="ARBA" id="ARBA00023015"/>
    </source>
</evidence>
<accession>A0A2T0BP46</accession>
<comment type="caution">
    <text evidence="5">The sequence shown here is derived from an EMBL/GenBank/DDBJ whole genome shotgun (WGS) entry which is preliminary data.</text>
</comment>
<dbReference type="PROSITE" id="PS50995">
    <property type="entry name" value="HTH_MARR_2"/>
    <property type="match status" value="1"/>
</dbReference>
<dbReference type="PRINTS" id="PR00598">
    <property type="entry name" value="HTHMARR"/>
</dbReference>
<dbReference type="InterPro" id="IPR036390">
    <property type="entry name" value="WH_DNA-bd_sf"/>
</dbReference>
<dbReference type="AlphaFoldDB" id="A0A2T0BP46"/>
<keyword evidence="6" id="KW-1185">Reference proteome</keyword>
<dbReference type="SMART" id="SM00347">
    <property type="entry name" value="HTH_MARR"/>
    <property type="match status" value="1"/>
</dbReference>
<protein>
    <submittedName>
        <fullName evidence="5">DNA-binding transcriptional repressor MarR</fullName>
    </submittedName>
</protein>
<evidence type="ECO:0000313" key="6">
    <source>
        <dbReference type="Proteomes" id="UP000237798"/>
    </source>
</evidence>
<dbReference type="PANTHER" id="PTHR42756:SF1">
    <property type="entry name" value="TRANSCRIPTIONAL REPRESSOR OF EMRAB OPERON"/>
    <property type="match status" value="1"/>
</dbReference>
<dbReference type="InterPro" id="IPR036388">
    <property type="entry name" value="WH-like_DNA-bd_sf"/>
</dbReference>
<evidence type="ECO:0000259" key="4">
    <source>
        <dbReference type="PROSITE" id="PS50995"/>
    </source>
</evidence>
<organism evidence="5 6">
    <name type="scientific">Clostridium luticellarii</name>
    <dbReference type="NCBI Taxonomy" id="1691940"/>
    <lineage>
        <taxon>Bacteria</taxon>
        <taxon>Bacillati</taxon>
        <taxon>Bacillota</taxon>
        <taxon>Clostridia</taxon>
        <taxon>Eubacteriales</taxon>
        <taxon>Clostridiaceae</taxon>
        <taxon>Clostridium</taxon>
    </lineage>
</organism>
<proteinExistence type="predicted"/>
<evidence type="ECO:0000313" key="5">
    <source>
        <dbReference type="EMBL" id="PRR85651.1"/>
    </source>
</evidence>